<evidence type="ECO:0000313" key="5">
    <source>
        <dbReference type="EMBL" id="QQR30479.1"/>
    </source>
</evidence>
<dbReference type="InterPro" id="IPR003489">
    <property type="entry name" value="RHF/RaiA"/>
</dbReference>
<dbReference type="InterPro" id="IPR050574">
    <property type="entry name" value="HPF/YfiA_ribosome-assoc"/>
</dbReference>
<organism evidence="5 7">
    <name type="scientific">Acutalibacter muris</name>
    <dbReference type="NCBI Taxonomy" id="1796620"/>
    <lineage>
        <taxon>Bacteria</taxon>
        <taxon>Bacillati</taxon>
        <taxon>Bacillota</taxon>
        <taxon>Clostridia</taxon>
        <taxon>Eubacteriales</taxon>
        <taxon>Acutalibacteraceae</taxon>
        <taxon>Acutalibacter</taxon>
    </lineage>
</organism>
<dbReference type="AlphaFoldDB" id="A0A1Z2XRX6"/>
<comment type="subcellular location">
    <subcellularLocation>
        <location evidence="2">Cytoplasm</location>
    </subcellularLocation>
</comment>
<comment type="function">
    <text evidence="2">Required for dimerization of active 70S ribosomes into 100S ribosomes in stationary phase; 100S ribosomes are translationally inactive and sometimes present during exponential growth.</text>
</comment>
<dbReference type="InterPro" id="IPR034694">
    <property type="entry name" value="HPF_long/plastid"/>
</dbReference>
<dbReference type="Proteomes" id="UP000196710">
    <property type="component" value="Chromosome"/>
</dbReference>
<dbReference type="Pfam" id="PF02482">
    <property type="entry name" value="Ribosomal_S30AE"/>
    <property type="match status" value="1"/>
</dbReference>
<dbReference type="EMBL" id="CP021422">
    <property type="protein sequence ID" value="ASB41206.1"/>
    <property type="molecule type" value="Genomic_DNA"/>
</dbReference>
<gene>
    <name evidence="5" type="primary">raiA</name>
    <name evidence="2" type="synonym">hpf</name>
    <name evidence="4" type="ORF">ADH66_11390</name>
    <name evidence="5" type="ORF">I5Q82_01710</name>
</gene>
<evidence type="ECO:0000259" key="3">
    <source>
        <dbReference type="Pfam" id="PF16321"/>
    </source>
</evidence>
<dbReference type="GO" id="GO:0022627">
    <property type="term" value="C:cytosolic small ribosomal subunit"/>
    <property type="evidence" value="ECO:0007669"/>
    <property type="project" value="TreeGrafter"/>
</dbReference>
<dbReference type="InterPro" id="IPR038416">
    <property type="entry name" value="Ribosom_S30AE_C_sf"/>
</dbReference>
<dbReference type="Gene3D" id="3.30.160.100">
    <property type="entry name" value="Ribosome hibernation promotion factor-like"/>
    <property type="match status" value="1"/>
</dbReference>
<dbReference type="Gene3D" id="3.30.505.50">
    <property type="entry name" value="Sigma 54 modulation/S30EA ribosomal protein, C-terminal domain"/>
    <property type="match status" value="1"/>
</dbReference>
<sequence>MKINIIGRKVNLRNNFKELAEKKLAKFDRIFDQDAEATVTVTVERNRQTVEITIRQRGAIFRAENTAMDMNEALDHCVSALGRQMRRNKTRLEKAKKVDPGMEFADSYYDEPEEELQVVRTKRFAVKVMGPEEAIMQMNMLDHEFFMFRDDVSGEINVVYRRKNGDYGLLVPDEK</sequence>
<evidence type="ECO:0000313" key="7">
    <source>
        <dbReference type="Proteomes" id="UP000596035"/>
    </source>
</evidence>
<dbReference type="Pfam" id="PF16321">
    <property type="entry name" value="Ribosom_S30AE_C"/>
    <property type="match status" value="1"/>
</dbReference>
<dbReference type="SUPFAM" id="SSF69754">
    <property type="entry name" value="Ribosome binding protein Y (YfiA homologue)"/>
    <property type="match status" value="1"/>
</dbReference>
<name>A0A1Z2XRX6_9FIRM</name>
<keyword evidence="2" id="KW-0963">Cytoplasm</keyword>
<dbReference type="GO" id="GO:0043024">
    <property type="term" value="F:ribosomal small subunit binding"/>
    <property type="evidence" value="ECO:0007669"/>
    <property type="project" value="TreeGrafter"/>
</dbReference>
<protein>
    <recommendedName>
        <fullName evidence="2">Ribosome hibernation promoting factor</fullName>
        <shortName evidence="2">HPF</shortName>
    </recommendedName>
</protein>
<dbReference type="PANTHER" id="PTHR33231">
    <property type="entry name" value="30S RIBOSOMAL PROTEIN"/>
    <property type="match status" value="1"/>
</dbReference>
<dbReference type="InterPro" id="IPR032528">
    <property type="entry name" value="Ribosom_S30AE_C"/>
</dbReference>
<dbReference type="PANTHER" id="PTHR33231:SF1">
    <property type="entry name" value="30S RIBOSOMAL PROTEIN"/>
    <property type="match status" value="1"/>
</dbReference>
<comment type="subunit">
    <text evidence="2">Interacts with 100S ribosomes.</text>
</comment>
<evidence type="ECO:0000313" key="4">
    <source>
        <dbReference type="EMBL" id="ASB41206.1"/>
    </source>
</evidence>
<dbReference type="InterPro" id="IPR036567">
    <property type="entry name" value="RHF-like"/>
</dbReference>
<comment type="similarity">
    <text evidence="2">Belongs to the HPF/YfiA ribosome-associated protein family. Long HPF subfamily.</text>
</comment>
<reference evidence="6" key="2">
    <citation type="submission" date="2017-05" db="EMBL/GenBank/DDBJ databases">
        <title>Improved OligoMM genomes.</title>
        <authorList>
            <person name="Garzetti D."/>
        </authorList>
    </citation>
    <scope>NUCLEOTIDE SEQUENCE [LARGE SCALE GENOMIC DNA]</scope>
    <source>
        <strain evidence="6">KB18</strain>
    </source>
</reference>
<dbReference type="EMBL" id="CP065321">
    <property type="protein sequence ID" value="QQR30479.1"/>
    <property type="molecule type" value="Genomic_DNA"/>
</dbReference>
<feature type="domain" description="Sigma 54 modulation/S30EA ribosomal protein C-terminal" evidence="3">
    <location>
        <begin position="113"/>
        <end position="169"/>
    </location>
</feature>
<reference evidence="4" key="1">
    <citation type="journal article" date="2017" name="Genome Announc.">
        <title>High-Quality Whole-Genome Sequences of the Oligo-Mouse-Microbiota Bacterial Community.</title>
        <authorList>
            <person name="Garzetti D."/>
            <person name="Brugiroux S."/>
            <person name="Bunk B."/>
            <person name="Pukall R."/>
            <person name="McCoy K.D."/>
            <person name="Macpherson A.J."/>
            <person name="Stecher B."/>
        </authorList>
    </citation>
    <scope>NUCLEOTIDE SEQUENCE</scope>
    <source>
        <strain evidence="4">KB18</strain>
    </source>
</reference>
<dbReference type="Proteomes" id="UP000596035">
    <property type="component" value="Chromosome"/>
</dbReference>
<keyword evidence="1 2" id="KW-0810">Translation regulation</keyword>
<reference evidence="5 7" key="3">
    <citation type="submission" date="2020-11" db="EMBL/GenBank/DDBJ databases">
        <title>Closed and high quality bacterial genomes of the OMM12 community.</title>
        <authorList>
            <person name="Marbouty M."/>
            <person name="Lamy-Besnier Q."/>
            <person name="Debarbieux L."/>
            <person name="Koszul R."/>
        </authorList>
    </citation>
    <scope>NUCLEOTIDE SEQUENCE [LARGE SCALE GENOMIC DNA]</scope>
    <source>
        <strain evidence="5 7">KB18</strain>
    </source>
</reference>
<accession>A0A1Z2XRX6</accession>
<dbReference type="NCBIfam" id="TIGR00741">
    <property type="entry name" value="yfiA"/>
    <property type="match status" value="1"/>
</dbReference>
<dbReference type="KEGG" id="amur:ADH66_11390"/>
<evidence type="ECO:0000256" key="1">
    <source>
        <dbReference type="ARBA" id="ARBA00022845"/>
    </source>
</evidence>
<dbReference type="RefSeq" id="WP_066540750.1">
    <property type="nucleotide sequence ID" value="NZ_CAJTCQ010000009.1"/>
</dbReference>
<dbReference type="GO" id="GO:0045900">
    <property type="term" value="P:negative regulation of translational elongation"/>
    <property type="evidence" value="ECO:0007669"/>
    <property type="project" value="TreeGrafter"/>
</dbReference>
<keyword evidence="6" id="KW-1185">Reference proteome</keyword>
<evidence type="ECO:0000256" key="2">
    <source>
        <dbReference type="HAMAP-Rule" id="MF_00839"/>
    </source>
</evidence>
<proteinExistence type="inferred from homology"/>
<dbReference type="HAMAP" id="MF_00839">
    <property type="entry name" value="HPF"/>
    <property type="match status" value="1"/>
</dbReference>
<evidence type="ECO:0000313" key="6">
    <source>
        <dbReference type="Proteomes" id="UP000196710"/>
    </source>
</evidence>